<keyword evidence="2" id="KW-1185">Reference proteome</keyword>
<gene>
    <name evidence="1" type="ORF">P879_06212</name>
</gene>
<protein>
    <submittedName>
        <fullName evidence="1">Uncharacterized protein</fullName>
    </submittedName>
</protein>
<organism evidence="1 2">
    <name type="scientific">Paragonimus westermani</name>
    <dbReference type="NCBI Taxonomy" id="34504"/>
    <lineage>
        <taxon>Eukaryota</taxon>
        <taxon>Metazoa</taxon>
        <taxon>Spiralia</taxon>
        <taxon>Lophotrochozoa</taxon>
        <taxon>Platyhelminthes</taxon>
        <taxon>Trematoda</taxon>
        <taxon>Digenea</taxon>
        <taxon>Plagiorchiida</taxon>
        <taxon>Troglotremata</taxon>
        <taxon>Troglotrematidae</taxon>
        <taxon>Paragonimus</taxon>
    </lineage>
</organism>
<evidence type="ECO:0000313" key="2">
    <source>
        <dbReference type="Proteomes" id="UP000699462"/>
    </source>
</evidence>
<dbReference type="Proteomes" id="UP000699462">
    <property type="component" value="Unassembled WGS sequence"/>
</dbReference>
<sequence length="48" mass="5575">MKTKNIPAKAFALCLNIFHPPNVTVVRKQAIPHIFRPSKSNQVRLRRH</sequence>
<accession>A0A8T0DWS3</accession>
<dbReference type="AlphaFoldDB" id="A0A8T0DWS3"/>
<proteinExistence type="predicted"/>
<name>A0A8T0DWS3_9TREM</name>
<comment type="caution">
    <text evidence="1">The sequence shown here is derived from an EMBL/GenBank/DDBJ whole genome shotgun (WGS) entry which is preliminary data.</text>
</comment>
<evidence type="ECO:0000313" key="1">
    <source>
        <dbReference type="EMBL" id="KAF8571806.1"/>
    </source>
</evidence>
<dbReference type="EMBL" id="JTDF01000310">
    <property type="protein sequence ID" value="KAF8571806.1"/>
    <property type="molecule type" value="Genomic_DNA"/>
</dbReference>
<reference evidence="1 2" key="1">
    <citation type="submission" date="2019-07" db="EMBL/GenBank/DDBJ databases">
        <title>Annotation for the trematode Paragonimus westermani.</title>
        <authorList>
            <person name="Choi Y.-J."/>
        </authorList>
    </citation>
    <scope>NUCLEOTIDE SEQUENCE [LARGE SCALE GENOMIC DNA]</scope>
    <source>
        <strain evidence="1">180907_Pwestermani</strain>
    </source>
</reference>